<dbReference type="EMBL" id="FN654522">
    <property type="protein sequence ID" value="CBY34580.1"/>
    <property type="molecule type" value="Genomic_DNA"/>
</dbReference>
<evidence type="ECO:0000256" key="1">
    <source>
        <dbReference type="SAM" id="MobiDB-lite"/>
    </source>
</evidence>
<dbReference type="Proteomes" id="UP000011014">
    <property type="component" value="Unassembled WGS sequence"/>
</dbReference>
<feature type="compositionally biased region" description="Acidic residues" evidence="1">
    <location>
        <begin position="13"/>
        <end position="27"/>
    </location>
</feature>
<reference evidence="2" key="1">
    <citation type="journal article" date="2010" name="Science">
        <title>Plasticity of animal genome architecture unmasked by rapid evolution of a pelagic tunicate.</title>
        <authorList>
            <person name="Denoeud F."/>
            <person name="Henriet S."/>
            <person name="Mungpakdee S."/>
            <person name="Aury J.M."/>
            <person name="Da Silva C."/>
            <person name="Brinkmann H."/>
            <person name="Mikhaleva J."/>
            <person name="Olsen L.C."/>
            <person name="Jubin C."/>
            <person name="Canestro C."/>
            <person name="Bouquet J.M."/>
            <person name="Danks G."/>
            <person name="Poulain J."/>
            <person name="Campsteijn C."/>
            <person name="Adamski M."/>
            <person name="Cross I."/>
            <person name="Yadetie F."/>
            <person name="Muffato M."/>
            <person name="Louis A."/>
            <person name="Butcher S."/>
            <person name="Tsagkogeorga G."/>
            <person name="Konrad A."/>
            <person name="Singh S."/>
            <person name="Jensen M.F."/>
            <person name="Cong E.H."/>
            <person name="Eikeseth-Otteraa H."/>
            <person name="Noel B."/>
            <person name="Anthouard V."/>
            <person name="Porcel B.M."/>
            <person name="Kachouri-Lafond R."/>
            <person name="Nishino A."/>
            <person name="Ugolini M."/>
            <person name="Chourrout P."/>
            <person name="Nishida H."/>
            <person name="Aasland R."/>
            <person name="Huzurbazar S."/>
            <person name="Westhof E."/>
            <person name="Delsuc F."/>
            <person name="Lehrach H."/>
            <person name="Reinhardt R."/>
            <person name="Weissenbach J."/>
            <person name="Roy S.W."/>
            <person name="Artiguenave F."/>
            <person name="Postlethwait J.H."/>
            <person name="Manak J.R."/>
            <person name="Thompson E.M."/>
            <person name="Jaillon O."/>
            <person name="Du Pasquier L."/>
            <person name="Boudinot P."/>
            <person name="Liberles D.A."/>
            <person name="Volff J.N."/>
            <person name="Philippe H."/>
            <person name="Lenhard B."/>
            <person name="Roest Crollius H."/>
            <person name="Wincker P."/>
            <person name="Chourrout D."/>
        </authorList>
    </citation>
    <scope>NUCLEOTIDE SEQUENCE [LARGE SCALE GENOMIC DNA]</scope>
</reference>
<proteinExistence type="predicted"/>
<protein>
    <submittedName>
        <fullName evidence="2">Uncharacterized protein</fullName>
    </submittedName>
</protein>
<evidence type="ECO:0000313" key="2">
    <source>
        <dbReference type="EMBL" id="CBY34580.1"/>
    </source>
</evidence>
<feature type="compositionally biased region" description="Low complexity" evidence="1">
    <location>
        <begin position="1"/>
        <end position="12"/>
    </location>
</feature>
<feature type="region of interest" description="Disordered" evidence="1">
    <location>
        <begin position="1"/>
        <end position="37"/>
    </location>
</feature>
<name>E4YGF6_OIKDI</name>
<accession>E4YGF6</accession>
<gene>
    <name evidence="2" type="ORF">GSOID_T00024607001</name>
</gene>
<organism evidence="2">
    <name type="scientific">Oikopleura dioica</name>
    <name type="common">Tunicate</name>
    <dbReference type="NCBI Taxonomy" id="34765"/>
    <lineage>
        <taxon>Eukaryota</taxon>
        <taxon>Metazoa</taxon>
        <taxon>Chordata</taxon>
        <taxon>Tunicata</taxon>
        <taxon>Appendicularia</taxon>
        <taxon>Copelata</taxon>
        <taxon>Oikopleuridae</taxon>
        <taxon>Oikopleura</taxon>
    </lineage>
</organism>
<sequence>MHSTSFSSSSSFSDEEDLLYIDSDDDSNEKSNQSQPSLECQIEELATLLTEKCFSEAKELLENEASKKEESIQQLAKTIVSSALSCGKSQFEKGAKSFQPTAVPPRSSRIQQTFGTVWLHNSE</sequence>
<dbReference type="AlphaFoldDB" id="E4YGF6"/>